<protein>
    <submittedName>
        <fullName evidence="2">Uncharacterized protein</fullName>
    </submittedName>
</protein>
<sequence length="110" mass="12552">MDKSVTLKSENKQENKLKKEYWKGHIQKMGLQEKQLVVACSGGEFLWWVMAVSVSSFVLPFDVSLKDFIFIFLTSVGGVSNWTATLGNSEHVVILIEKTDITSILWYHLK</sequence>
<dbReference type="EMBL" id="JBFOLK010000013">
    <property type="protein sequence ID" value="KAL2467272.1"/>
    <property type="molecule type" value="Genomic_DNA"/>
</dbReference>
<evidence type="ECO:0000313" key="3">
    <source>
        <dbReference type="Proteomes" id="UP001604336"/>
    </source>
</evidence>
<keyword evidence="1" id="KW-0472">Membrane</keyword>
<keyword evidence="1" id="KW-1133">Transmembrane helix</keyword>
<dbReference type="Proteomes" id="UP001604336">
    <property type="component" value="Unassembled WGS sequence"/>
</dbReference>
<comment type="caution">
    <text evidence="2">The sequence shown here is derived from an EMBL/GenBank/DDBJ whole genome shotgun (WGS) entry which is preliminary data.</text>
</comment>
<dbReference type="AlphaFoldDB" id="A0ABD1PUJ6"/>
<proteinExistence type="predicted"/>
<organism evidence="2 3">
    <name type="scientific">Abeliophyllum distichum</name>
    <dbReference type="NCBI Taxonomy" id="126358"/>
    <lineage>
        <taxon>Eukaryota</taxon>
        <taxon>Viridiplantae</taxon>
        <taxon>Streptophyta</taxon>
        <taxon>Embryophyta</taxon>
        <taxon>Tracheophyta</taxon>
        <taxon>Spermatophyta</taxon>
        <taxon>Magnoliopsida</taxon>
        <taxon>eudicotyledons</taxon>
        <taxon>Gunneridae</taxon>
        <taxon>Pentapetalae</taxon>
        <taxon>asterids</taxon>
        <taxon>lamiids</taxon>
        <taxon>Lamiales</taxon>
        <taxon>Oleaceae</taxon>
        <taxon>Forsythieae</taxon>
        <taxon>Abeliophyllum</taxon>
    </lineage>
</organism>
<gene>
    <name evidence="2" type="ORF">Adt_43123</name>
</gene>
<keyword evidence="3" id="KW-1185">Reference proteome</keyword>
<accession>A0ABD1PUJ6</accession>
<evidence type="ECO:0000256" key="1">
    <source>
        <dbReference type="SAM" id="Phobius"/>
    </source>
</evidence>
<keyword evidence="1" id="KW-0812">Transmembrane</keyword>
<reference evidence="3" key="1">
    <citation type="submission" date="2024-07" db="EMBL/GenBank/DDBJ databases">
        <title>Two chromosome-level genome assemblies of Korean endemic species Abeliophyllum distichum and Forsythia ovata (Oleaceae).</title>
        <authorList>
            <person name="Jang H."/>
        </authorList>
    </citation>
    <scope>NUCLEOTIDE SEQUENCE [LARGE SCALE GENOMIC DNA]</scope>
</reference>
<name>A0ABD1PUJ6_9LAMI</name>
<evidence type="ECO:0000313" key="2">
    <source>
        <dbReference type="EMBL" id="KAL2467272.1"/>
    </source>
</evidence>
<feature type="transmembrane region" description="Helical" evidence="1">
    <location>
        <begin position="45"/>
        <end position="65"/>
    </location>
</feature>